<proteinExistence type="predicted"/>
<protein>
    <recommendedName>
        <fullName evidence="3">M14 family peptidase</fullName>
    </recommendedName>
</protein>
<dbReference type="AlphaFoldDB" id="A0A410S0I9"/>
<dbReference type="EMBL" id="CP034669">
    <property type="protein sequence ID" value="QAT87596.1"/>
    <property type="molecule type" value="Genomic_DNA"/>
</dbReference>
<accession>A0A410S0I9</accession>
<reference evidence="1 2" key="1">
    <citation type="submission" date="2018-12" db="EMBL/GenBank/DDBJ databases">
        <title>Complete Genome Sequence of the Corallopyronin A producing Myxobacterium Corallococcus coralloides B035.</title>
        <authorList>
            <person name="Bouhired S.M."/>
            <person name="Rupp O."/>
            <person name="Blom J."/>
            <person name="Schaeberle T.F."/>
            <person name="Kehraus S."/>
            <person name="Schiefer A."/>
            <person name="Pfarr K."/>
            <person name="Goesmann A."/>
            <person name="Hoerauf A."/>
            <person name="Koenig G.M."/>
        </authorList>
    </citation>
    <scope>NUCLEOTIDE SEQUENCE [LARGE SCALE GENOMIC DNA]</scope>
    <source>
        <strain evidence="1 2">B035</strain>
    </source>
</reference>
<dbReference type="Proteomes" id="UP000288758">
    <property type="component" value="Chromosome"/>
</dbReference>
<evidence type="ECO:0000313" key="1">
    <source>
        <dbReference type="EMBL" id="QAT87596.1"/>
    </source>
</evidence>
<name>A0A410S0I9_CORCK</name>
<evidence type="ECO:0000313" key="2">
    <source>
        <dbReference type="Proteomes" id="UP000288758"/>
    </source>
</evidence>
<gene>
    <name evidence="1" type="ORF">EJ065_6067</name>
</gene>
<organism evidence="1 2">
    <name type="scientific">Corallococcus coralloides</name>
    <name type="common">Myxococcus coralloides</name>
    <dbReference type="NCBI Taxonomy" id="184914"/>
    <lineage>
        <taxon>Bacteria</taxon>
        <taxon>Pseudomonadati</taxon>
        <taxon>Myxococcota</taxon>
        <taxon>Myxococcia</taxon>
        <taxon>Myxococcales</taxon>
        <taxon>Cystobacterineae</taxon>
        <taxon>Myxococcaceae</taxon>
        <taxon>Corallococcus</taxon>
    </lineage>
</organism>
<dbReference type="SUPFAM" id="SSF53187">
    <property type="entry name" value="Zn-dependent exopeptidases"/>
    <property type="match status" value="1"/>
</dbReference>
<sequence length="281" mass="31016">MGRNDARGYGRTVDYTDYARRIRSHAALGELSEYGQVHEGGRDYPLFRLIVPGDRWLVITSGFHGEEPAGPLTLAKHLPDIVAYAKSKGVGLRVYPCINPSGFEDGTRYNRSGEKPNNDFMRYEVAPGEWRGELVGDPSILRWALYDGGPKETRAVRSDLARFPAPDAALDIHQDNYLGGVATYAYVFGDKAAYHPLQEAAAAHATVVKSRKVDDNAWADEHGLIVFHDGSVTDWYMRQGVPYTAALETTTPTSQDACDAVNLIWIRGFIDLAARGEGPTR</sequence>
<evidence type="ECO:0008006" key="3">
    <source>
        <dbReference type="Google" id="ProtNLM"/>
    </source>
</evidence>
<dbReference type="Gene3D" id="3.40.630.10">
    <property type="entry name" value="Zn peptidases"/>
    <property type="match status" value="1"/>
</dbReference>